<dbReference type="EMBL" id="LUCV01000015">
    <property type="protein sequence ID" value="OAI92884.1"/>
    <property type="molecule type" value="Genomic_DNA"/>
</dbReference>
<dbReference type="Gene3D" id="2.60.270.50">
    <property type="match status" value="1"/>
</dbReference>
<dbReference type="GO" id="GO:0019836">
    <property type="term" value="P:symbiont-mediated hemolysis of host erythrocyte"/>
    <property type="evidence" value="ECO:0007669"/>
    <property type="project" value="InterPro"/>
</dbReference>
<evidence type="ECO:0008006" key="4">
    <source>
        <dbReference type="Google" id="ProtNLM"/>
    </source>
</evidence>
<evidence type="ECO:0000256" key="1">
    <source>
        <dbReference type="ARBA" id="ARBA00010795"/>
    </source>
</evidence>
<accession>A0A177SPF3</accession>
<dbReference type="InterPro" id="IPR009413">
    <property type="entry name" value="Aegerolysin-typ"/>
</dbReference>
<proteinExistence type="inferred from homology"/>
<organism evidence="2 3">
    <name type="scientific">Pseudomonas putida</name>
    <name type="common">Arthrobacter siderocapsulatus</name>
    <dbReference type="NCBI Taxonomy" id="303"/>
    <lineage>
        <taxon>Bacteria</taxon>
        <taxon>Pseudomonadati</taxon>
        <taxon>Pseudomonadota</taxon>
        <taxon>Gammaproteobacteria</taxon>
        <taxon>Pseudomonadales</taxon>
        <taxon>Pseudomonadaceae</taxon>
        <taxon>Pseudomonas</taxon>
    </lineage>
</organism>
<comment type="caution">
    <text evidence="2">The sequence shown here is derived from an EMBL/GenBank/DDBJ whole genome shotgun (WGS) entry which is preliminary data.</text>
</comment>
<reference evidence="2 3" key="1">
    <citation type="submission" date="2016-03" db="EMBL/GenBank/DDBJ databases">
        <title>Draft Genome Assembly of Pseudomonas putida strain CBF10-2.</title>
        <authorList>
            <person name="Iyer R.S."/>
            <person name="Damania A."/>
        </authorList>
    </citation>
    <scope>NUCLEOTIDE SEQUENCE [LARGE SCALE GENOMIC DNA]</scope>
    <source>
        <strain evidence="2 3">CBF10-2</strain>
    </source>
</reference>
<dbReference type="AlphaFoldDB" id="A0A177SPF3"/>
<sequence length="127" mass="13996">MAARSVDVYFENYLNYSLSLKQDSLKLDHGIWDIYPPQKIVQADSGTPGKGHWKTESDGFATGTEGSCTYAFYDAAADQICYVNVHWDDPYAGSNEYDITTDSVNAKVSYSGGDGDNASVTFKIEPR</sequence>
<protein>
    <recommendedName>
        <fullName evidence="4">Crystal protein ET79</fullName>
    </recommendedName>
</protein>
<evidence type="ECO:0000313" key="3">
    <source>
        <dbReference type="Proteomes" id="UP000077752"/>
    </source>
</evidence>
<dbReference type="Pfam" id="PF06355">
    <property type="entry name" value="Aegerolysin"/>
    <property type="match status" value="1"/>
</dbReference>
<gene>
    <name evidence="2" type="ORF">AYO28_16830</name>
</gene>
<evidence type="ECO:0000313" key="2">
    <source>
        <dbReference type="EMBL" id="OAI92884.1"/>
    </source>
</evidence>
<comment type="similarity">
    <text evidence="1">Belongs to the aegerolysin family.</text>
</comment>
<dbReference type="Proteomes" id="UP000077752">
    <property type="component" value="Unassembled WGS sequence"/>
</dbReference>
<name>A0A177SPF3_PSEPU</name>
<dbReference type="RefSeq" id="WP_064302746.1">
    <property type="nucleotide sequence ID" value="NZ_LUCV01000015.1"/>
</dbReference>